<proteinExistence type="predicted"/>
<dbReference type="AlphaFoldDB" id="A0A6C0DAV7"/>
<protein>
    <recommendedName>
        <fullName evidence="2">Glycosyltransferase 2-like domain-containing protein</fullName>
    </recommendedName>
</protein>
<evidence type="ECO:0000313" key="1">
    <source>
        <dbReference type="EMBL" id="QHT13532.1"/>
    </source>
</evidence>
<sequence length="581" mass="67839">MDYSMSVTDYCLIMIVRDEAPIITRALDSMSHFLKNGKGAMYIHDTGSVDDTQEIIQNWADKNGVFCDCSSRIWENFGANKTELIQCAQKHTDVRISKARYYVWLDADEVWVTNPGDSLSYPTPDAVTAFTNCIDSISDTDIFMIQTYYGNLQYRRWNACRNNQPYKWEHPVHEFFVGEKNNNTIFVSEVSLIARKEGNSSRDPSRYQKDALMFLELLAVNPDDSRAQFYLAQTYESFDMEETRHWYAKRIDNEHGWNQERYISCLRLGRYCTDIAEKRKWWLRGTDICPERLECWYELMMLAYVKGDNRGSVGWGTMAPDSRTIDNTWLFVEFEIYRWQMDLHLGVSCFYVENHLTEGERYTRRALESGNNLSESTKQLLLSNLRFYEEKKKLSLSFSLSPPRQEIIIIENFYENPDTVRADALTAEYPIIGNFPGRRSKQFLYPGIKEKFESIIGRPIQYWPDGYNGAFQWVTGDMSSWIHRDCTEWSAIVFLTPGAPCDGGTKLYQHKVSGVSYSDHALEEVLNRDSTNEDAWHIVDTVGNIYNRCVLFRGKRSHKSDRYFGDSLENARLFQTFFFND</sequence>
<dbReference type="EMBL" id="MN739575">
    <property type="protein sequence ID" value="QHT13532.1"/>
    <property type="molecule type" value="Genomic_DNA"/>
</dbReference>
<dbReference type="InterPro" id="IPR029044">
    <property type="entry name" value="Nucleotide-diphossugar_trans"/>
</dbReference>
<dbReference type="SUPFAM" id="SSF81901">
    <property type="entry name" value="HCP-like"/>
    <property type="match status" value="1"/>
</dbReference>
<accession>A0A6C0DAV7</accession>
<organism evidence="1">
    <name type="scientific">viral metagenome</name>
    <dbReference type="NCBI Taxonomy" id="1070528"/>
    <lineage>
        <taxon>unclassified sequences</taxon>
        <taxon>metagenomes</taxon>
        <taxon>organismal metagenomes</taxon>
    </lineage>
</organism>
<dbReference type="Gene3D" id="3.90.550.10">
    <property type="entry name" value="Spore Coat Polysaccharide Biosynthesis Protein SpsA, Chain A"/>
    <property type="match status" value="1"/>
</dbReference>
<reference evidence="1" key="1">
    <citation type="journal article" date="2020" name="Nature">
        <title>Giant virus diversity and host interactions through global metagenomics.</title>
        <authorList>
            <person name="Schulz F."/>
            <person name="Roux S."/>
            <person name="Paez-Espino D."/>
            <person name="Jungbluth S."/>
            <person name="Walsh D.A."/>
            <person name="Denef V.J."/>
            <person name="McMahon K.D."/>
            <person name="Konstantinidis K.T."/>
            <person name="Eloe-Fadrosh E.A."/>
            <person name="Kyrpides N.C."/>
            <person name="Woyke T."/>
        </authorList>
    </citation>
    <scope>NUCLEOTIDE SEQUENCE</scope>
    <source>
        <strain evidence="1">GVMAG-M-3300023174-132</strain>
    </source>
</reference>
<name>A0A6C0DAV7_9ZZZZ</name>
<dbReference type="SUPFAM" id="SSF53448">
    <property type="entry name" value="Nucleotide-diphospho-sugar transferases"/>
    <property type="match status" value="1"/>
</dbReference>
<evidence type="ECO:0008006" key="2">
    <source>
        <dbReference type="Google" id="ProtNLM"/>
    </source>
</evidence>